<dbReference type="InterPro" id="IPR010349">
    <property type="entry name" value="Asparaginase_II"/>
</dbReference>
<organism evidence="1 2">
    <name type="scientific">Candidatus Planktophila sulfonica</name>
    <dbReference type="NCBI Taxonomy" id="1884904"/>
    <lineage>
        <taxon>Bacteria</taxon>
        <taxon>Bacillati</taxon>
        <taxon>Actinomycetota</taxon>
        <taxon>Actinomycetes</taxon>
        <taxon>Candidatus Nanopelagicales</taxon>
        <taxon>Candidatus Nanopelagicaceae</taxon>
        <taxon>Candidatus Planktophila</taxon>
    </lineage>
</organism>
<name>A0A249KFC1_9ACTN</name>
<dbReference type="PANTHER" id="PTHR42110:SF1">
    <property type="entry name" value="L-ASPARAGINASE, PUTATIVE (AFU_ORTHOLOGUE AFUA_3G11890)-RELATED"/>
    <property type="match status" value="1"/>
</dbReference>
<dbReference type="AlphaFoldDB" id="A0A249KFC1"/>
<dbReference type="EMBL" id="CP016773">
    <property type="protein sequence ID" value="ASY15399.1"/>
    <property type="molecule type" value="Genomic_DNA"/>
</dbReference>
<dbReference type="Proteomes" id="UP000217215">
    <property type="component" value="Chromosome"/>
</dbReference>
<dbReference type="PANTHER" id="PTHR42110">
    <property type="entry name" value="L-ASPARAGINASE, PUTATIVE (AFU_ORTHOLOGUE AFUA_3G11890)-RELATED"/>
    <property type="match status" value="1"/>
</dbReference>
<protein>
    <submittedName>
        <fullName evidence="1">L-asparaginase II</fullName>
    </submittedName>
</protein>
<reference evidence="1 2" key="1">
    <citation type="submission" date="2016-07" db="EMBL/GenBank/DDBJ databases">
        <title>High microdiversification within the ubiquitous acI lineage of Actinobacteria.</title>
        <authorList>
            <person name="Neuenschwander S.M."/>
            <person name="Salcher M."/>
            <person name="Ghai R."/>
            <person name="Pernthaler J."/>
        </authorList>
    </citation>
    <scope>NUCLEOTIDE SEQUENCE [LARGE SCALE GENOMIC DNA]</scope>
    <source>
        <strain evidence="1">MMS-IA-56</strain>
    </source>
</reference>
<evidence type="ECO:0000313" key="2">
    <source>
        <dbReference type="Proteomes" id="UP000217215"/>
    </source>
</evidence>
<evidence type="ECO:0000313" key="1">
    <source>
        <dbReference type="EMBL" id="ASY15399.1"/>
    </source>
</evidence>
<keyword evidence="2" id="KW-1185">Reference proteome</keyword>
<gene>
    <name evidence="1" type="ORF">A1sIA56_00360</name>
</gene>
<proteinExistence type="predicted"/>
<dbReference type="OrthoDB" id="9780674at2"/>
<sequence length="306" mass="32738">MNDSVLAEYVRDGVVESVHRGYLVALNSDGSVNLALGDIEHLFFPRSTVKSIQGAAMVRAGLKLEPRLLALGCSSHSGSEEHLSAVREILAMASLDESALQCMLDKPLGEPERRAWGDKPATRISMNCSGKHAAMLLTCVTNGWPIENYLDPAHPLQVAIKAELEALAGETVTLTSTDGCGAPLFLISVIGLARAIRAITISVDPIHQSVLEASRKFPEMVAGKGRLTTQMIEAVPGLYMKDGAEAVEIASMPDGRTLVFKVADGSLRPFRVLVHAGLKRLGIDSPYEAENVLGGDRIIGTIRATF</sequence>
<dbReference type="KEGG" id="psuf:A1sIA56_00360"/>
<dbReference type="Pfam" id="PF06089">
    <property type="entry name" value="Asparaginase_II"/>
    <property type="match status" value="1"/>
</dbReference>
<dbReference type="RefSeq" id="WP_095672994.1">
    <property type="nucleotide sequence ID" value="NZ_CP016773.1"/>
</dbReference>
<accession>A0A249KFC1</accession>